<dbReference type="Gene3D" id="3.40.50.300">
    <property type="entry name" value="P-loop containing nucleotide triphosphate hydrolases"/>
    <property type="match status" value="1"/>
</dbReference>
<evidence type="ECO:0000259" key="9">
    <source>
        <dbReference type="PROSITE" id="PS50929"/>
    </source>
</evidence>
<dbReference type="AlphaFoldDB" id="A0A549YF74"/>
<dbReference type="PANTHER" id="PTHR24221:SF614">
    <property type="entry name" value="GLUTATHIONE_L-CYSTEINE TRANSPORT SYSTEM ATP-BINDING_PERMEASE PROTEIN CYDC"/>
    <property type="match status" value="1"/>
</dbReference>
<protein>
    <submittedName>
        <fullName evidence="10">Thiol reductant ABC exporter subunit CydD</fullName>
    </submittedName>
</protein>
<dbReference type="NCBIfam" id="TIGR02857">
    <property type="entry name" value="CydD"/>
    <property type="match status" value="1"/>
</dbReference>
<reference evidence="10 11" key="1">
    <citation type="submission" date="2019-07" db="EMBL/GenBank/DDBJ databases">
        <title>Genomic analysis of Lentibacillus sp. NKC851-2.</title>
        <authorList>
            <person name="Oh Y.J."/>
        </authorList>
    </citation>
    <scope>NUCLEOTIDE SEQUENCE [LARGE SCALE GENOMIC DNA]</scope>
    <source>
        <strain evidence="10 11">NKC851-2</strain>
    </source>
</reference>
<dbReference type="InterPro" id="IPR017871">
    <property type="entry name" value="ABC_transporter-like_CS"/>
</dbReference>
<feature type="transmembrane region" description="Helical" evidence="7">
    <location>
        <begin position="238"/>
        <end position="259"/>
    </location>
</feature>
<name>A0A549YF74_9BACI</name>
<evidence type="ECO:0000256" key="2">
    <source>
        <dbReference type="ARBA" id="ARBA00022692"/>
    </source>
</evidence>
<evidence type="ECO:0000256" key="7">
    <source>
        <dbReference type="SAM" id="Phobius"/>
    </source>
</evidence>
<dbReference type="GO" id="GO:0034040">
    <property type="term" value="F:ATPase-coupled lipid transmembrane transporter activity"/>
    <property type="evidence" value="ECO:0007669"/>
    <property type="project" value="TreeGrafter"/>
</dbReference>
<dbReference type="SMART" id="SM00382">
    <property type="entry name" value="AAA"/>
    <property type="match status" value="1"/>
</dbReference>
<dbReference type="GO" id="GO:0016887">
    <property type="term" value="F:ATP hydrolysis activity"/>
    <property type="evidence" value="ECO:0007669"/>
    <property type="project" value="InterPro"/>
</dbReference>
<feature type="transmembrane region" description="Helical" evidence="7">
    <location>
        <begin position="158"/>
        <end position="177"/>
    </location>
</feature>
<dbReference type="Pfam" id="PF00664">
    <property type="entry name" value="ABC_membrane"/>
    <property type="match status" value="1"/>
</dbReference>
<comment type="subcellular location">
    <subcellularLocation>
        <location evidence="1">Cell membrane</location>
        <topology evidence="1">Multi-pass membrane protein</topology>
    </subcellularLocation>
</comment>
<gene>
    <name evidence="10" type="primary">cydD</name>
    <name evidence="10" type="ORF">FH966_01690</name>
</gene>
<feature type="domain" description="ABC transporter" evidence="8">
    <location>
        <begin position="338"/>
        <end position="570"/>
    </location>
</feature>
<dbReference type="InterPro" id="IPR027417">
    <property type="entry name" value="P-loop_NTPase"/>
</dbReference>
<proteinExistence type="predicted"/>
<dbReference type="CDD" id="cd18584">
    <property type="entry name" value="ABC_6TM_AarD_CydD"/>
    <property type="match status" value="1"/>
</dbReference>
<evidence type="ECO:0000256" key="6">
    <source>
        <dbReference type="ARBA" id="ARBA00023136"/>
    </source>
</evidence>
<evidence type="ECO:0000256" key="5">
    <source>
        <dbReference type="ARBA" id="ARBA00022989"/>
    </source>
</evidence>
<evidence type="ECO:0000256" key="1">
    <source>
        <dbReference type="ARBA" id="ARBA00004651"/>
    </source>
</evidence>
<dbReference type="Proteomes" id="UP000319280">
    <property type="component" value="Unassembled WGS sequence"/>
</dbReference>
<dbReference type="InterPro" id="IPR003593">
    <property type="entry name" value="AAA+_ATPase"/>
</dbReference>
<feature type="domain" description="ABC transmembrane type-1" evidence="9">
    <location>
        <begin position="21"/>
        <end position="301"/>
    </location>
</feature>
<feature type="transmembrane region" description="Helical" evidence="7">
    <location>
        <begin position="21"/>
        <end position="41"/>
    </location>
</feature>
<keyword evidence="11" id="KW-1185">Reference proteome</keyword>
<dbReference type="SUPFAM" id="SSF52540">
    <property type="entry name" value="P-loop containing nucleoside triphosphate hydrolases"/>
    <property type="match status" value="1"/>
</dbReference>
<evidence type="ECO:0000259" key="8">
    <source>
        <dbReference type="PROSITE" id="PS50893"/>
    </source>
</evidence>
<organism evidence="10 11">
    <name type="scientific">Lentibacillus cibarius</name>
    <dbReference type="NCBI Taxonomy" id="2583219"/>
    <lineage>
        <taxon>Bacteria</taxon>
        <taxon>Bacillati</taxon>
        <taxon>Bacillota</taxon>
        <taxon>Bacilli</taxon>
        <taxon>Bacillales</taxon>
        <taxon>Bacillaceae</taxon>
        <taxon>Lentibacillus</taxon>
    </lineage>
</organism>
<evidence type="ECO:0000256" key="4">
    <source>
        <dbReference type="ARBA" id="ARBA00022840"/>
    </source>
</evidence>
<dbReference type="InterPro" id="IPR036640">
    <property type="entry name" value="ABC1_TM_sf"/>
</dbReference>
<dbReference type="InterPro" id="IPR003439">
    <property type="entry name" value="ABC_transporter-like_ATP-bd"/>
</dbReference>
<dbReference type="InterPro" id="IPR011527">
    <property type="entry name" value="ABC1_TM_dom"/>
</dbReference>
<keyword evidence="2 7" id="KW-0812">Transmembrane</keyword>
<keyword evidence="3" id="KW-0547">Nucleotide-binding</keyword>
<dbReference type="SUPFAM" id="SSF90123">
    <property type="entry name" value="ABC transporter transmembrane region"/>
    <property type="match status" value="1"/>
</dbReference>
<accession>A0A549YF74</accession>
<keyword evidence="6 7" id="KW-0472">Membrane</keyword>
<keyword evidence="4" id="KW-0067">ATP-binding</keyword>
<comment type="caution">
    <text evidence="10">The sequence shown here is derived from an EMBL/GenBank/DDBJ whole genome shotgun (WGS) entry which is preliminary data.</text>
</comment>
<dbReference type="PANTHER" id="PTHR24221">
    <property type="entry name" value="ATP-BINDING CASSETTE SUB-FAMILY B"/>
    <property type="match status" value="1"/>
</dbReference>
<evidence type="ECO:0000313" key="10">
    <source>
        <dbReference type="EMBL" id="TRM10536.1"/>
    </source>
</evidence>
<dbReference type="Pfam" id="PF00005">
    <property type="entry name" value="ABC_tran"/>
    <property type="match status" value="1"/>
</dbReference>
<dbReference type="PROSITE" id="PS00211">
    <property type="entry name" value="ABC_TRANSPORTER_1"/>
    <property type="match status" value="1"/>
</dbReference>
<feature type="transmembrane region" description="Helical" evidence="7">
    <location>
        <begin position="53"/>
        <end position="73"/>
    </location>
</feature>
<dbReference type="Gene3D" id="1.20.1560.10">
    <property type="entry name" value="ABC transporter type 1, transmembrane domain"/>
    <property type="match status" value="1"/>
</dbReference>
<sequence length="576" mass="63389">MAQIRDRGLPRYAGSGSLYGFLTVLIIIEVAAITAQAYFLARAVTSLFQGTPIGEVLSSIGYFFAAFMIRYAVTHLQSMLAERFAARTARMLRNKLMQAYFRSGFIIRKKGTGHLVTLAMDGVDKVKAYAEIIGIRMIKTMVIPVVIAGFIWTLDVTSALILIATVPVVIMFMILLGKTAQAKADKQYDTYKRLSNHFIDSLKGLETLVFLGQSKKHAQRINKVNTDYRKATMSTLKVAFLSSFALDFFTSISIAFVAVGLGLRLIDGTVALFPALTILILAPEYFSPIKQVGKDYHATLDGQVAMGEINELLRDDEHSAESSDVGAMAKADSTDWSLSFTDVTVALDGKTLLDQVSLDIPEGWVGVIGSSGAGKSSLIHVLAGRLAPTSGTIRIGQEEVRSLDHRDWFDRIAYIPQQPYIFPLSLADNIRFYAPDATDKQVEKVIAQISLDDLVNSLPNGIHERIGEGGRALSGGQAQRVAIARALLSEKPVILLDEPTAHLDIETEYEIKQVMRELFRDKQVILATHRLHWMAVMDHIYMLDHGSIAASGTHEALVRGDNAYASFVKGRRGEML</sequence>
<dbReference type="CDD" id="cd03228">
    <property type="entry name" value="ABCC_MRP_Like"/>
    <property type="match status" value="1"/>
</dbReference>
<dbReference type="GO" id="GO:0042883">
    <property type="term" value="P:cysteine transport"/>
    <property type="evidence" value="ECO:0007669"/>
    <property type="project" value="InterPro"/>
</dbReference>
<dbReference type="InterPro" id="IPR039421">
    <property type="entry name" value="Type_1_exporter"/>
</dbReference>
<dbReference type="EMBL" id="VJMZ01000001">
    <property type="protein sequence ID" value="TRM10536.1"/>
    <property type="molecule type" value="Genomic_DNA"/>
</dbReference>
<evidence type="ECO:0000313" key="11">
    <source>
        <dbReference type="Proteomes" id="UP000319280"/>
    </source>
</evidence>
<feature type="transmembrane region" description="Helical" evidence="7">
    <location>
        <begin position="133"/>
        <end position="152"/>
    </location>
</feature>
<dbReference type="PROSITE" id="PS50893">
    <property type="entry name" value="ABC_TRANSPORTER_2"/>
    <property type="match status" value="1"/>
</dbReference>
<dbReference type="InterPro" id="IPR014216">
    <property type="entry name" value="ABC_transptr_CydD"/>
</dbReference>
<dbReference type="GO" id="GO:0140359">
    <property type="term" value="F:ABC-type transporter activity"/>
    <property type="evidence" value="ECO:0007669"/>
    <property type="project" value="InterPro"/>
</dbReference>
<dbReference type="GO" id="GO:0005524">
    <property type="term" value="F:ATP binding"/>
    <property type="evidence" value="ECO:0007669"/>
    <property type="project" value="UniProtKB-KW"/>
</dbReference>
<dbReference type="RefSeq" id="WP_142789829.1">
    <property type="nucleotide sequence ID" value="NZ_VJMZ01000001.1"/>
</dbReference>
<dbReference type="GO" id="GO:0005886">
    <property type="term" value="C:plasma membrane"/>
    <property type="evidence" value="ECO:0007669"/>
    <property type="project" value="UniProtKB-SubCell"/>
</dbReference>
<keyword evidence="5 7" id="KW-1133">Transmembrane helix</keyword>
<dbReference type="PROSITE" id="PS50929">
    <property type="entry name" value="ABC_TM1F"/>
    <property type="match status" value="1"/>
</dbReference>
<evidence type="ECO:0000256" key="3">
    <source>
        <dbReference type="ARBA" id="ARBA00022741"/>
    </source>
</evidence>